<accession>A0ABR7QL84</accession>
<organism evidence="3 4">
    <name type="scientific">Arenibacter arenosicollis</name>
    <dbReference type="NCBI Taxonomy" id="2762274"/>
    <lineage>
        <taxon>Bacteria</taxon>
        <taxon>Pseudomonadati</taxon>
        <taxon>Bacteroidota</taxon>
        <taxon>Flavobacteriia</taxon>
        <taxon>Flavobacteriales</taxon>
        <taxon>Flavobacteriaceae</taxon>
        <taxon>Arenibacter</taxon>
    </lineage>
</organism>
<dbReference type="Pfam" id="PF13239">
    <property type="entry name" value="2TM"/>
    <property type="match status" value="1"/>
</dbReference>
<comment type="caution">
    <text evidence="3">The sequence shown here is derived from an EMBL/GenBank/DDBJ whole genome shotgun (WGS) entry which is preliminary data.</text>
</comment>
<name>A0ABR7QL84_9FLAO</name>
<evidence type="ECO:0000259" key="2">
    <source>
        <dbReference type="Pfam" id="PF13239"/>
    </source>
</evidence>
<keyword evidence="4" id="KW-1185">Reference proteome</keyword>
<keyword evidence="1" id="KW-0812">Transmembrane</keyword>
<sequence length="107" mass="13345">MERHIYDSENYIRAKRRVENLKNFYAHIGVYVVINVLLFSFKLNIMDFFIDHGVRDQGFLNWMEWNIIFIPIIWGIILLVIGIYYFKLKPEFYRNWEERQIRKYMEE</sequence>
<feature type="transmembrane region" description="Helical" evidence="1">
    <location>
        <begin position="24"/>
        <end position="45"/>
    </location>
</feature>
<evidence type="ECO:0000313" key="4">
    <source>
        <dbReference type="Proteomes" id="UP000618952"/>
    </source>
</evidence>
<dbReference type="RefSeq" id="WP_187583273.1">
    <property type="nucleotide sequence ID" value="NZ_JACLHY010000006.1"/>
</dbReference>
<reference evidence="3 4" key="1">
    <citation type="submission" date="2020-08" db="EMBL/GenBank/DDBJ databases">
        <title>Arenibacter gaetbuli sp. nov., isolated from a sand dune.</title>
        <authorList>
            <person name="Park S."/>
            <person name="Yoon J.-H."/>
        </authorList>
    </citation>
    <scope>NUCLEOTIDE SEQUENCE [LARGE SCALE GENOMIC DNA]</scope>
    <source>
        <strain evidence="3 4">BSSL-BM3</strain>
    </source>
</reference>
<dbReference type="EMBL" id="JACLHY010000006">
    <property type="protein sequence ID" value="MBC8767941.1"/>
    <property type="molecule type" value="Genomic_DNA"/>
</dbReference>
<protein>
    <submittedName>
        <fullName evidence="3">2TM domain-containing protein</fullName>
    </submittedName>
</protein>
<gene>
    <name evidence="3" type="ORF">H4O18_08055</name>
</gene>
<keyword evidence="1" id="KW-0472">Membrane</keyword>
<keyword evidence="1" id="KW-1133">Transmembrane helix</keyword>
<feature type="domain" description="2TM" evidence="2">
    <location>
        <begin position="13"/>
        <end position="106"/>
    </location>
</feature>
<dbReference type="Proteomes" id="UP000618952">
    <property type="component" value="Unassembled WGS sequence"/>
</dbReference>
<evidence type="ECO:0000256" key="1">
    <source>
        <dbReference type="SAM" id="Phobius"/>
    </source>
</evidence>
<feature type="transmembrane region" description="Helical" evidence="1">
    <location>
        <begin position="65"/>
        <end position="86"/>
    </location>
</feature>
<proteinExistence type="predicted"/>
<dbReference type="InterPro" id="IPR025698">
    <property type="entry name" value="2TM_dom"/>
</dbReference>
<evidence type="ECO:0000313" key="3">
    <source>
        <dbReference type="EMBL" id="MBC8767941.1"/>
    </source>
</evidence>